<keyword evidence="2" id="KW-1185">Reference proteome</keyword>
<dbReference type="Gene3D" id="3.40.50.150">
    <property type="entry name" value="Vaccinia Virus protein VP39"/>
    <property type="match status" value="1"/>
</dbReference>
<sequence>MIVTTSQRPSEETVERAVRLAAELGVVRVAREGRTIRSLQTTTDDREVLVVGPQDIRLHGEDEQPFYFHPSMALVRIKGLLAGGRDSLLEVSGVKPGDTVIDCTAGLCADSLVFSWAAGAAGKVVALEAVQTVHVVVREGLKTYETGLQDADQALRAIEAVHASCEEWLPGLPDDSADIVYFDPMFEKPVIASSSLVPLRTRAFHGPLTPETVREAKRVARRRVVLKDHRDSGRFEQLGFRLAKSSSSAVAYGVIDVESCRRG</sequence>
<dbReference type="Proteomes" id="UP000256977">
    <property type="component" value="Unassembled WGS sequence"/>
</dbReference>
<dbReference type="Pfam" id="PF04445">
    <property type="entry name" value="SAM_MT"/>
    <property type="match status" value="1"/>
</dbReference>
<comment type="caution">
    <text evidence="1">The sequence shown here is derived from an EMBL/GenBank/DDBJ whole genome shotgun (WGS) entry which is preliminary data.</text>
</comment>
<dbReference type="InterPro" id="IPR007536">
    <property type="entry name" value="16SrRNA_methylTrfase_J"/>
</dbReference>
<dbReference type="InterPro" id="IPR029063">
    <property type="entry name" value="SAM-dependent_MTases_sf"/>
</dbReference>
<dbReference type="AlphaFoldDB" id="A0A3D9JUK4"/>
<gene>
    <name evidence="1" type="ORF">DFP98_10970</name>
</gene>
<proteinExistence type="predicted"/>
<name>A0A3D9JUK4_9BACL</name>
<dbReference type="EMBL" id="QRDZ01000009">
    <property type="protein sequence ID" value="RED77459.1"/>
    <property type="molecule type" value="Genomic_DNA"/>
</dbReference>
<dbReference type="GO" id="GO:0008990">
    <property type="term" value="F:rRNA (guanine-N2-)-methyltransferase activity"/>
    <property type="evidence" value="ECO:0007669"/>
    <property type="project" value="InterPro"/>
</dbReference>
<reference evidence="1 2" key="1">
    <citation type="submission" date="2018-07" db="EMBL/GenBank/DDBJ databases">
        <title>Genomic Encyclopedia of Type Strains, Phase III (KMG-III): the genomes of soil and plant-associated and newly described type strains.</title>
        <authorList>
            <person name="Whitman W."/>
        </authorList>
    </citation>
    <scope>NUCLEOTIDE SEQUENCE [LARGE SCALE GENOMIC DNA]</scope>
    <source>
        <strain evidence="1 2">CECT 7287</strain>
    </source>
</reference>
<organism evidence="1 2">
    <name type="scientific">Cohnella phaseoli</name>
    <dbReference type="NCBI Taxonomy" id="456490"/>
    <lineage>
        <taxon>Bacteria</taxon>
        <taxon>Bacillati</taxon>
        <taxon>Bacillota</taxon>
        <taxon>Bacilli</taxon>
        <taxon>Bacillales</taxon>
        <taxon>Paenibacillaceae</taxon>
        <taxon>Cohnella</taxon>
    </lineage>
</organism>
<keyword evidence="1" id="KW-0489">Methyltransferase</keyword>
<dbReference type="RefSeq" id="WP_116061080.1">
    <property type="nucleotide sequence ID" value="NZ_QRDZ01000009.1"/>
</dbReference>
<dbReference type="PANTHER" id="PTHR36112:SF1">
    <property type="entry name" value="RIBOSOMAL RNA SMALL SUBUNIT METHYLTRANSFERASE J"/>
    <property type="match status" value="1"/>
</dbReference>
<dbReference type="PANTHER" id="PTHR36112">
    <property type="entry name" value="RIBOSOMAL RNA SMALL SUBUNIT METHYLTRANSFERASE J"/>
    <property type="match status" value="1"/>
</dbReference>
<protein>
    <submittedName>
        <fullName evidence="1">Putative SAM-dependent methyltransferase</fullName>
    </submittedName>
</protein>
<dbReference type="SUPFAM" id="SSF53335">
    <property type="entry name" value="S-adenosyl-L-methionine-dependent methyltransferases"/>
    <property type="match status" value="1"/>
</dbReference>
<accession>A0A3D9JUK4</accession>
<keyword evidence="1" id="KW-0808">Transferase</keyword>
<evidence type="ECO:0000313" key="1">
    <source>
        <dbReference type="EMBL" id="RED77459.1"/>
    </source>
</evidence>
<dbReference type="OrthoDB" id="1653798at2"/>
<evidence type="ECO:0000313" key="2">
    <source>
        <dbReference type="Proteomes" id="UP000256977"/>
    </source>
</evidence>